<dbReference type="WBParaSite" id="HDID_0000053501-mRNA-1">
    <property type="protein sequence ID" value="HDID_0000053501-mRNA-1"/>
    <property type="gene ID" value="HDID_0000053501"/>
</dbReference>
<feature type="compositionally biased region" description="Basic and acidic residues" evidence="1">
    <location>
        <begin position="188"/>
        <end position="206"/>
    </location>
</feature>
<accession>A0A0R3S8P3</accession>
<gene>
    <name evidence="2" type="ORF">HDID_LOCUS536</name>
</gene>
<dbReference type="Proteomes" id="UP000274504">
    <property type="component" value="Unassembled WGS sequence"/>
</dbReference>
<feature type="region of interest" description="Disordered" evidence="1">
    <location>
        <begin position="184"/>
        <end position="223"/>
    </location>
</feature>
<proteinExistence type="predicted"/>
<reference evidence="4" key="1">
    <citation type="submission" date="2017-02" db="UniProtKB">
        <authorList>
            <consortium name="WormBaseParasite"/>
        </authorList>
    </citation>
    <scope>IDENTIFICATION</scope>
</reference>
<protein>
    <submittedName>
        <fullName evidence="4">PPP1R35_C domain-containing protein</fullName>
    </submittedName>
</protein>
<organism evidence="4">
    <name type="scientific">Hymenolepis diminuta</name>
    <name type="common">Rat tapeworm</name>
    <dbReference type="NCBI Taxonomy" id="6216"/>
    <lineage>
        <taxon>Eukaryota</taxon>
        <taxon>Metazoa</taxon>
        <taxon>Spiralia</taxon>
        <taxon>Lophotrochozoa</taxon>
        <taxon>Platyhelminthes</taxon>
        <taxon>Cestoda</taxon>
        <taxon>Eucestoda</taxon>
        <taxon>Cyclophyllidea</taxon>
        <taxon>Hymenolepididae</taxon>
        <taxon>Hymenolepis</taxon>
    </lineage>
</organism>
<sequence length="278" mass="31594">MGNNCAKGKLSVLNTPKKDQSFGFKAKPTLNQSSIEQLDIPPSFCETADVSTQTEHKLIKINHATIPKDTFDFQPTSNTNDLENPYPISEFKCLKRRNAFRVEKTQVHSLLGKLSDAATQTSHFIQSDSLMVSSDLSCNPVREFQTLEEKASETESLEEWNLQILKSEINQILRAPQPIALSNNWNQKQEDLTRKQVQEDPSDNRKNKAAKNDVGVSPKSQSSEISAIHINSTNGFHEFRCCGDFETNWNRVEINQKLWLTCERIQMNTYEEVIDDDA</sequence>
<evidence type="ECO:0000313" key="3">
    <source>
        <dbReference type="Proteomes" id="UP000274504"/>
    </source>
</evidence>
<dbReference type="AlphaFoldDB" id="A0A0R3S8P3"/>
<evidence type="ECO:0000313" key="4">
    <source>
        <dbReference type="WBParaSite" id="HDID_0000053501-mRNA-1"/>
    </source>
</evidence>
<evidence type="ECO:0000313" key="2">
    <source>
        <dbReference type="EMBL" id="VDL16603.1"/>
    </source>
</evidence>
<dbReference type="EMBL" id="UYSG01000072">
    <property type="protein sequence ID" value="VDL16603.1"/>
    <property type="molecule type" value="Genomic_DNA"/>
</dbReference>
<evidence type="ECO:0000256" key="1">
    <source>
        <dbReference type="SAM" id="MobiDB-lite"/>
    </source>
</evidence>
<reference evidence="2 3" key="2">
    <citation type="submission" date="2018-11" db="EMBL/GenBank/DDBJ databases">
        <authorList>
            <consortium name="Pathogen Informatics"/>
        </authorList>
    </citation>
    <scope>NUCLEOTIDE SEQUENCE [LARGE SCALE GENOMIC DNA]</scope>
</reference>
<name>A0A0R3S8P3_HYMDI</name>